<dbReference type="PANTHER" id="PTHR45939:SF2">
    <property type="entry name" value="CARRIER PROTEIN, PUTATIVE (AFU_ORTHOLOGUE AFUA_2G13870)-RELATED"/>
    <property type="match status" value="1"/>
</dbReference>
<dbReference type="STRING" id="665912.M2RJ92"/>
<sequence length="486" mass="52759">MADSSPDKINFIYNSQLDAFTLYHVSQENNTHNAIGAALPALGHATSGALGSAISKLITYPVDLVVTRLQVQRQLQHGKEHPHYDGVVDAFLKVYEREGGLKAFYSGCVHETFKGVVDSFLFFLAYSYVREKRLRARGSSHNLPALEEIGVGVIAGAFSKLISTPLQQVVTRKQTAAMMNQGSTIDPPPPLSTKDIASEIWREKGIQGFWSGYSASLILTLNPSITMLLHKALLRLVVPRAKRSDPGGRLIFLLAAISKALASTVTYPFSLAKARAQVSAQKPLSGSGEISDREKSEEPVKSKALQARQRTVFSTILRIAQTEGIRALYEGLGAEVLKGFFSHGITMLMKDHIHSVIVSLYFTLQKTLRKYPGPEEIAKSASEGVQDMYIHSKDKGIEAAENVTKSAKDIVEKGKEQVADVYSKGAEVAETASRTAQDALKSGSQHVGDVAKTVRDGVDDASQQAADGITDSRVKDIDGTDKDMAK</sequence>
<dbReference type="EMBL" id="KB445640">
    <property type="protein sequence ID" value="EMD66784.1"/>
    <property type="molecule type" value="Genomic_DNA"/>
</dbReference>
<evidence type="ECO:0000256" key="1">
    <source>
        <dbReference type="ARBA" id="ARBA00004141"/>
    </source>
</evidence>
<proteinExistence type="inferred from homology"/>
<dbReference type="RefSeq" id="XP_007698179.1">
    <property type="nucleotide sequence ID" value="XM_007699989.1"/>
</dbReference>
<evidence type="ECO:0000256" key="3">
    <source>
        <dbReference type="ARBA" id="ARBA00022448"/>
    </source>
</evidence>
<evidence type="ECO:0000256" key="8">
    <source>
        <dbReference type="ARBA" id="ARBA00023136"/>
    </source>
</evidence>
<dbReference type="SUPFAM" id="SSF103506">
    <property type="entry name" value="Mitochondrial carrier"/>
    <property type="match status" value="1"/>
</dbReference>
<evidence type="ECO:0000313" key="12">
    <source>
        <dbReference type="EMBL" id="EMD66784.1"/>
    </source>
</evidence>
<feature type="region of interest" description="Disordered" evidence="11">
    <location>
        <begin position="455"/>
        <end position="486"/>
    </location>
</feature>
<feature type="compositionally biased region" description="Basic and acidic residues" evidence="11">
    <location>
        <begin position="470"/>
        <end position="486"/>
    </location>
</feature>
<comment type="subcellular location">
    <subcellularLocation>
        <location evidence="1">Membrane</location>
        <topology evidence="1">Multi-pass membrane protein</topology>
    </subcellularLocation>
</comment>
<keyword evidence="7" id="KW-1133">Transmembrane helix</keyword>
<dbReference type="HOGENOM" id="CLU_015166_6_2_1"/>
<evidence type="ECO:0000256" key="9">
    <source>
        <dbReference type="PROSITE-ProRule" id="PRU00282"/>
    </source>
</evidence>
<organism evidence="12 13">
    <name type="scientific">Cochliobolus sativus (strain ND90Pr / ATCC 201652)</name>
    <name type="common">Common root rot and spot blotch fungus</name>
    <name type="synonym">Bipolaris sorokiniana</name>
    <dbReference type="NCBI Taxonomy" id="665912"/>
    <lineage>
        <taxon>Eukaryota</taxon>
        <taxon>Fungi</taxon>
        <taxon>Dikarya</taxon>
        <taxon>Ascomycota</taxon>
        <taxon>Pezizomycotina</taxon>
        <taxon>Dothideomycetes</taxon>
        <taxon>Pleosporomycetidae</taxon>
        <taxon>Pleosporales</taxon>
        <taxon>Pleosporineae</taxon>
        <taxon>Pleosporaceae</taxon>
        <taxon>Bipolaris</taxon>
    </lineage>
</organism>
<accession>M2RJ92</accession>
<dbReference type="InterPro" id="IPR018108">
    <property type="entry name" value="MCP_transmembrane"/>
</dbReference>
<feature type="repeat" description="Solcar" evidence="9">
    <location>
        <begin position="246"/>
        <end position="356"/>
    </location>
</feature>
<reference evidence="12 13" key="1">
    <citation type="journal article" date="2012" name="PLoS Pathog.">
        <title>Diverse lifestyles and strategies of plant pathogenesis encoded in the genomes of eighteen Dothideomycetes fungi.</title>
        <authorList>
            <person name="Ohm R.A."/>
            <person name="Feau N."/>
            <person name="Henrissat B."/>
            <person name="Schoch C.L."/>
            <person name="Horwitz B.A."/>
            <person name="Barry K.W."/>
            <person name="Condon B.J."/>
            <person name="Copeland A.C."/>
            <person name="Dhillon B."/>
            <person name="Glaser F."/>
            <person name="Hesse C.N."/>
            <person name="Kosti I."/>
            <person name="LaButti K."/>
            <person name="Lindquist E.A."/>
            <person name="Lucas S."/>
            <person name="Salamov A.A."/>
            <person name="Bradshaw R.E."/>
            <person name="Ciuffetti L."/>
            <person name="Hamelin R.C."/>
            <person name="Kema G.H.J."/>
            <person name="Lawrence C."/>
            <person name="Scott J.A."/>
            <person name="Spatafora J.W."/>
            <person name="Turgeon B.G."/>
            <person name="de Wit P.J.G.M."/>
            <person name="Zhong S."/>
            <person name="Goodwin S.B."/>
            <person name="Grigoriev I.V."/>
        </authorList>
    </citation>
    <scope>NUCLEOTIDE SEQUENCE [LARGE SCALE GENOMIC DNA]</scope>
    <source>
        <strain evidence="13">ND90Pr / ATCC 201652</strain>
    </source>
</reference>
<dbReference type="GO" id="GO:0016020">
    <property type="term" value="C:membrane"/>
    <property type="evidence" value="ECO:0007669"/>
    <property type="project" value="UniProtKB-SubCell"/>
</dbReference>
<keyword evidence="6" id="KW-0496">Mitochondrion</keyword>
<dbReference type="Pfam" id="PF00153">
    <property type="entry name" value="Mito_carr"/>
    <property type="match status" value="3"/>
</dbReference>
<dbReference type="Gene3D" id="1.50.40.10">
    <property type="entry name" value="Mitochondrial carrier domain"/>
    <property type="match status" value="1"/>
</dbReference>
<dbReference type="PANTHER" id="PTHR45939">
    <property type="entry name" value="PEROXISOMAL MEMBRANE PROTEIN PMP34-RELATED"/>
    <property type="match status" value="1"/>
</dbReference>
<dbReference type="AlphaFoldDB" id="M2RJ92"/>
<dbReference type="eggNOG" id="KOG0769">
    <property type="taxonomic scope" value="Eukaryota"/>
</dbReference>
<dbReference type="GeneID" id="19133229"/>
<evidence type="ECO:0000256" key="5">
    <source>
        <dbReference type="ARBA" id="ARBA00022737"/>
    </source>
</evidence>
<keyword evidence="13" id="KW-1185">Reference proteome</keyword>
<keyword evidence="4 9" id="KW-0812">Transmembrane</keyword>
<evidence type="ECO:0000256" key="4">
    <source>
        <dbReference type="ARBA" id="ARBA00022692"/>
    </source>
</evidence>
<evidence type="ECO:0008006" key="14">
    <source>
        <dbReference type="Google" id="ProtNLM"/>
    </source>
</evidence>
<evidence type="ECO:0000256" key="2">
    <source>
        <dbReference type="ARBA" id="ARBA00006375"/>
    </source>
</evidence>
<evidence type="ECO:0000256" key="6">
    <source>
        <dbReference type="ARBA" id="ARBA00022792"/>
    </source>
</evidence>
<dbReference type="InterPro" id="IPR052217">
    <property type="entry name" value="Mito/Peroxisomal_Carrier"/>
</dbReference>
<evidence type="ECO:0000256" key="7">
    <source>
        <dbReference type="ARBA" id="ARBA00022989"/>
    </source>
</evidence>
<keyword evidence="8 9" id="KW-0472">Membrane</keyword>
<comment type="similarity">
    <text evidence="2 10">Belongs to the mitochondrial carrier (TC 2.A.29) family.</text>
</comment>
<evidence type="ECO:0000256" key="10">
    <source>
        <dbReference type="RuleBase" id="RU000488"/>
    </source>
</evidence>
<evidence type="ECO:0000256" key="11">
    <source>
        <dbReference type="SAM" id="MobiDB-lite"/>
    </source>
</evidence>
<dbReference type="OrthoDB" id="18574at2759"/>
<feature type="repeat" description="Solcar" evidence="9">
    <location>
        <begin position="143"/>
        <end position="237"/>
    </location>
</feature>
<keyword evidence="3 10" id="KW-0813">Transport</keyword>
<dbReference type="GO" id="GO:0015217">
    <property type="term" value="F:ADP transmembrane transporter activity"/>
    <property type="evidence" value="ECO:0007669"/>
    <property type="project" value="TreeGrafter"/>
</dbReference>
<gene>
    <name evidence="12" type="ORF">COCSADRAFT_180000</name>
</gene>
<keyword evidence="5" id="KW-0677">Repeat</keyword>
<dbReference type="KEGG" id="bsc:COCSADRAFT_180000"/>
<dbReference type="OMA" id="FYNYLRP"/>
<name>M2RJ92_COCSN</name>
<feature type="repeat" description="Solcar" evidence="9">
    <location>
        <begin position="39"/>
        <end position="132"/>
    </location>
</feature>
<dbReference type="InterPro" id="IPR023395">
    <property type="entry name" value="MCP_dom_sf"/>
</dbReference>
<dbReference type="PROSITE" id="PS50920">
    <property type="entry name" value="SOLCAR"/>
    <property type="match status" value="3"/>
</dbReference>
<dbReference type="Proteomes" id="UP000016934">
    <property type="component" value="Unassembled WGS sequence"/>
</dbReference>
<protein>
    <recommendedName>
        <fullName evidence="14">Mitochondrial carrier protein</fullName>
    </recommendedName>
</protein>
<reference evidence="13" key="2">
    <citation type="journal article" date="2013" name="PLoS Genet.">
        <title>Comparative genome structure, secondary metabolite, and effector coding capacity across Cochliobolus pathogens.</title>
        <authorList>
            <person name="Condon B.J."/>
            <person name="Leng Y."/>
            <person name="Wu D."/>
            <person name="Bushley K.E."/>
            <person name="Ohm R.A."/>
            <person name="Otillar R."/>
            <person name="Martin J."/>
            <person name="Schackwitz W."/>
            <person name="Grimwood J."/>
            <person name="MohdZainudin N."/>
            <person name="Xue C."/>
            <person name="Wang R."/>
            <person name="Manning V.A."/>
            <person name="Dhillon B."/>
            <person name="Tu Z.J."/>
            <person name="Steffenson B.J."/>
            <person name="Salamov A."/>
            <person name="Sun H."/>
            <person name="Lowry S."/>
            <person name="LaButti K."/>
            <person name="Han J."/>
            <person name="Copeland A."/>
            <person name="Lindquist E."/>
            <person name="Barry K."/>
            <person name="Schmutz J."/>
            <person name="Baker S.E."/>
            <person name="Ciuffetti L.M."/>
            <person name="Grigoriev I.V."/>
            <person name="Zhong S."/>
            <person name="Turgeon B.G."/>
        </authorList>
    </citation>
    <scope>NUCLEOTIDE SEQUENCE [LARGE SCALE GENOMIC DNA]</scope>
    <source>
        <strain evidence="13">ND90Pr / ATCC 201652</strain>
    </source>
</reference>
<evidence type="ECO:0000313" key="13">
    <source>
        <dbReference type="Proteomes" id="UP000016934"/>
    </source>
</evidence>
<keyword evidence="6" id="KW-0999">Mitochondrion inner membrane</keyword>